<feature type="binding site" evidence="9">
    <location>
        <position position="256"/>
    </location>
    <ligand>
        <name>substrate</name>
    </ligand>
</feature>
<dbReference type="Proteomes" id="UP000317722">
    <property type="component" value="Unassembled WGS sequence"/>
</dbReference>
<comment type="function">
    <text evidence="9">Heme-dependent dioxygenase that catalyzes the oxidative cleavage of the L-tryptophan (L-Trp) pyrrole ring and converts L-tryptophan to N-formyl-L-kynurenine. Catalyzes the oxidative cleavage of the indole moiety.</text>
</comment>
<sequence>MSGDDARSVREIEEGVQRDFSAAMSYGDYLGLEQLLSAQHPRSEPAQHDELLFIIQHQTSELWLKLMLHELRSARALLTTDELAPALKRLARVKRIQEVLTDQWSVLATLTPSEYAEIRPFLATSSGFQSWQYRAVEFLLGNKNADMVKVFDHDEEARTLLAGLLVEPSLYDEFLRYLARRGYAVPAELLDRDFTQPYRENDELVDTFASVYAQPSEHWGVYETCEELVDLEDNFQQWRFRHLQVVTRTIGHKKGTGGSSGVDFLRRALDLTFFPELYSVRARV</sequence>
<comment type="similarity">
    <text evidence="9">Belongs to the tryptophan 2,3-dioxygenase family.</text>
</comment>
<comment type="catalytic activity">
    <reaction evidence="8 9">
        <text>L-tryptophan + O2 = N-formyl-L-kynurenine</text>
        <dbReference type="Rhea" id="RHEA:24536"/>
        <dbReference type="ChEBI" id="CHEBI:15379"/>
        <dbReference type="ChEBI" id="CHEBI:57912"/>
        <dbReference type="ChEBI" id="CHEBI:58629"/>
        <dbReference type="EC" id="1.13.11.11"/>
    </reaction>
</comment>
<keyword evidence="4 9" id="KW-0223">Dioxygenase</keyword>
<organism evidence="10 11">
    <name type="scientific">Pedococcus bigeumensis</name>
    <dbReference type="NCBI Taxonomy" id="433644"/>
    <lineage>
        <taxon>Bacteria</taxon>
        <taxon>Bacillati</taxon>
        <taxon>Actinomycetota</taxon>
        <taxon>Actinomycetes</taxon>
        <taxon>Micrococcales</taxon>
        <taxon>Intrasporangiaceae</taxon>
        <taxon>Pedococcus</taxon>
    </lineage>
</organism>
<evidence type="ECO:0000313" key="11">
    <source>
        <dbReference type="Proteomes" id="UP000317722"/>
    </source>
</evidence>
<keyword evidence="6 9" id="KW-0408">Iron</keyword>
<dbReference type="Gene3D" id="1.20.58.480">
    <property type="match status" value="1"/>
</dbReference>
<comment type="pathway">
    <text evidence="9">Amino-acid degradation; L-tryptophan degradation via kynurenine pathway; L-kynurenine from L-tryptophan: step 1/2.</text>
</comment>
<keyword evidence="2 9" id="KW-0349">Heme</keyword>
<evidence type="ECO:0000256" key="5">
    <source>
        <dbReference type="ARBA" id="ARBA00023002"/>
    </source>
</evidence>
<name>A0A502D329_9MICO</name>
<evidence type="ECO:0000256" key="6">
    <source>
        <dbReference type="ARBA" id="ARBA00023004"/>
    </source>
</evidence>
<dbReference type="AlphaFoldDB" id="A0A502D329"/>
<accession>A0A502D329</accession>
<feature type="binding site" evidence="9">
    <location>
        <position position="115"/>
    </location>
    <ligand>
        <name>substrate</name>
    </ligand>
</feature>
<keyword evidence="11" id="KW-1185">Reference proteome</keyword>
<dbReference type="PANTHER" id="PTHR10138">
    <property type="entry name" value="TRYPTOPHAN 2,3-DIOXYGENASE"/>
    <property type="match status" value="1"/>
</dbReference>
<dbReference type="NCBIfam" id="TIGR03036">
    <property type="entry name" value="trp_2_3_diox"/>
    <property type="match status" value="1"/>
</dbReference>
<dbReference type="GO" id="GO:0046872">
    <property type="term" value="F:metal ion binding"/>
    <property type="evidence" value="ECO:0007669"/>
    <property type="project" value="UniProtKB-KW"/>
</dbReference>
<dbReference type="HAMAP" id="MF_01972">
    <property type="entry name" value="T23O"/>
    <property type="match status" value="1"/>
</dbReference>
<evidence type="ECO:0000256" key="4">
    <source>
        <dbReference type="ARBA" id="ARBA00022964"/>
    </source>
</evidence>
<protein>
    <recommendedName>
        <fullName evidence="9">Tryptophan 2,3-dioxygenase</fullName>
        <shortName evidence="9">TDO</shortName>
        <ecNumber evidence="9">1.13.11.11</ecNumber>
    </recommendedName>
    <alternativeName>
        <fullName evidence="9">Tryptamin 2,3-dioxygenase</fullName>
    </alternativeName>
    <alternativeName>
        <fullName evidence="9">Tryptophan oxygenase</fullName>
        <shortName evidence="9">TO</shortName>
        <shortName evidence="9">TRPO</shortName>
    </alternativeName>
    <alternativeName>
        <fullName evidence="9">Tryptophan pyrrolase</fullName>
    </alternativeName>
    <alternativeName>
        <fullName evidence="9">Tryptophanase</fullName>
    </alternativeName>
</protein>
<evidence type="ECO:0000256" key="2">
    <source>
        <dbReference type="ARBA" id="ARBA00022617"/>
    </source>
</evidence>
<comment type="subunit">
    <text evidence="1 9">Homotetramer.</text>
</comment>
<comment type="caution">
    <text evidence="10">The sequence shown here is derived from an EMBL/GenBank/DDBJ whole genome shotgun (WGS) entry which is preliminary data.</text>
</comment>
<gene>
    <name evidence="9 10" type="primary">kynA</name>
    <name evidence="10" type="ORF">EAH86_01250</name>
</gene>
<dbReference type="UniPathway" id="UPA00333">
    <property type="reaction ID" value="UER00453"/>
</dbReference>
<keyword evidence="3 9" id="KW-0479">Metal-binding</keyword>
<dbReference type="GO" id="GO:0019442">
    <property type="term" value="P:L-tryptophan catabolic process to acetyl-CoA"/>
    <property type="evidence" value="ECO:0007669"/>
    <property type="project" value="TreeGrafter"/>
</dbReference>
<dbReference type="EC" id="1.13.11.11" evidence="9"/>
<feature type="binding site" evidence="9">
    <location>
        <begin position="53"/>
        <end position="57"/>
    </location>
    <ligand>
        <name>substrate</name>
    </ligand>
</feature>
<proteinExistence type="inferred from homology"/>
<feature type="binding site" description="axial binding residue" evidence="9">
    <location>
        <position position="242"/>
    </location>
    <ligand>
        <name>heme</name>
        <dbReference type="ChEBI" id="CHEBI:30413"/>
    </ligand>
    <ligandPart>
        <name>Fe</name>
        <dbReference type="ChEBI" id="CHEBI:18248"/>
    </ligandPart>
</feature>
<evidence type="ECO:0000256" key="3">
    <source>
        <dbReference type="ARBA" id="ARBA00022723"/>
    </source>
</evidence>
<dbReference type="FunFam" id="1.20.58.480:FF:000001">
    <property type="entry name" value="Tryptophan 2,3-dioxygenase"/>
    <property type="match status" value="1"/>
</dbReference>
<feature type="binding site" evidence="9">
    <location>
        <position position="119"/>
    </location>
    <ligand>
        <name>substrate</name>
    </ligand>
</feature>
<reference evidence="10 11" key="1">
    <citation type="journal article" date="2019" name="Environ. Microbiol.">
        <title>Species interactions and distinct microbial communities in high Arctic permafrost affected cryosols are associated with the CH4 and CO2 gas fluxes.</title>
        <authorList>
            <person name="Altshuler I."/>
            <person name="Hamel J."/>
            <person name="Turney S."/>
            <person name="Magnuson E."/>
            <person name="Levesque R."/>
            <person name="Greer C."/>
            <person name="Whyte L.G."/>
        </authorList>
    </citation>
    <scope>NUCLEOTIDE SEQUENCE [LARGE SCALE GENOMIC DNA]</scope>
    <source>
        <strain evidence="10 11">S9.3A</strain>
    </source>
</reference>
<dbReference type="SUPFAM" id="SSF140959">
    <property type="entry name" value="Indolic compounds 2,3-dioxygenase-like"/>
    <property type="match status" value="1"/>
</dbReference>
<dbReference type="Pfam" id="PF03301">
    <property type="entry name" value="Trp_dioxygenase"/>
    <property type="match status" value="2"/>
</dbReference>
<dbReference type="RefSeq" id="WP_140736813.1">
    <property type="nucleotide sequence ID" value="NZ_RCZM01000001.1"/>
</dbReference>
<dbReference type="InterPro" id="IPR017485">
    <property type="entry name" value="Trp_2-3-dOase_bac"/>
</dbReference>
<keyword evidence="5 9" id="KW-0560">Oxidoreductase</keyword>
<evidence type="ECO:0000256" key="7">
    <source>
        <dbReference type="ARBA" id="ARBA00023079"/>
    </source>
</evidence>
<evidence type="ECO:0000256" key="9">
    <source>
        <dbReference type="HAMAP-Rule" id="MF_01972"/>
    </source>
</evidence>
<evidence type="ECO:0000256" key="8">
    <source>
        <dbReference type="ARBA" id="ARBA00050412"/>
    </source>
</evidence>
<dbReference type="EMBL" id="RCZM01000001">
    <property type="protein sequence ID" value="TPG19170.1"/>
    <property type="molecule type" value="Genomic_DNA"/>
</dbReference>
<dbReference type="InterPro" id="IPR037217">
    <property type="entry name" value="Trp/Indoleamine_2_3_dOase-like"/>
</dbReference>
<dbReference type="OrthoDB" id="9776847at2"/>
<comment type="cofactor">
    <cofactor evidence="9">
        <name>heme</name>
        <dbReference type="ChEBI" id="CHEBI:30413"/>
    </cofactor>
    <text evidence="9">Binds 1 heme group per subunit.</text>
</comment>
<dbReference type="GO" id="GO:0019441">
    <property type="term" value="P:L-tryptophan catabolic process to kynurenine"/>
    <property type="evidence" value="ECO:0007669"/>
    <property type="project" value="UniProtKB-UniRule"/>
</dbReference>
<dbReference type="PANTHER" id="PTHR10138:SF0">
    <property type="entry name" value="TRYPTOPHAN 2,3-DIOXYGENASE"/>
    <property type="match status" value="1"/>
</dbReference>
<evidence type="ECO:0000313" key="10">
    <source>
        <dbReference type="EMBL" id="TPG19170.1"/>
    </source>
</evidence>
<keyword evidence="7 9" id="KW-0823">Tryptophan catabolism</keyword>
<evidence type="ECO:0000256" key="1">
    <source>
        <dbReference type="ARBA" id="ARBA00011881"/>
    </source>
</evidence>
<dbReference type="GO" id="GO:0004833">
    <property type="term" value="F:L-tryptophan 2,3-dioxygenase activity"/>
    <property type="evidence" value="ECO:0007669"/>
    <property type="project" value="UniProtKB-UniRule"/>
</dbReference>
<dbReference type="GO" id="GO:0020037">
    <property type="term" value="F:heme binding"/>
    <property type="evidence" value="ECO:0007669"/>
    <property type="project" value="UniProtKB-UniRule"/>
</dbReference>
<dbReference type="InterPro" id="IPR004981">
    <property type="entry name" value="Trp_2_3_dOase"/>
</dbReference>